<dbReference type="Pfam" id="PF07883">
    <property type="entry name" value="Cupin_2"/>
    <property type="match status" value="1"/>
</dbReference>
<dbReference type="Gene3D" id="2.60.120.10">
    <property type="entry name" value="Jelly Rolls"/>
    <property type="match status" value="1"/>
</dbReference>
<dbReference type="HOGENOM" id="CLU_2021437_0_0_2"/>
<dbReference type="InterPro" id="IPR011051">
    <property type="entry name" value="RmlC_Cupin_sf"/>
</dbReference>
<dbReference type="AlphaFoldDB" id="G0LG03"/>
<dbReference type="OrthoDB" id="192542at2157"/>
<name>G0LG03_HALWC</name>
<dbReference type="SUPFAM" id="SSF51182">
    <property type="entry name" value="RmlC-like cupins"/>
    <property type="match status" value="1"/>
</dbReference>
<protein>
    <submittedName>
        <fullName evidence="2">Cupin 2 barrel domain protein</fullName>
    </submittedName>
</protein>
<accession>G0LG03</accession>
<dbReference type="InterPro" id="IPR014710">
    <property type="entry name" value="RmlC-like_jellyroll"/>
</dbReference>
<reference evidence="2 3" key="1">
    <citation type="journal article" date="2011" name="PLoS ONE">
        <title>Haloquadratum walsbyi: limited diversity in a global pond.</title>
        <authorList>
            <person name="Dyall-Smith M."/>
            <person name="Pfeiffer F."/>
            <person name="Klee K."/>
            <person name="Palm P."/>
            <person name="Gross K."/>
            <person name="Schuster S.C."/>
            <person name="Rampp M."/>
            <person name="Oesterhelt D."/>
        </authorList>
    </citation>
    <scope>NUCLEOTIDE SEQUENCE [LARGE SCALE GENOMIC DNA]</scope>
    <source>
        <strain evidence="3">DSM 16854 / JCM 12705 / C23</strain>
    </source>
</reference>
<evidence type="ECO:0000313" key="2">
    <source>
        <dbReference type="EMBL" id="CCC39023.1"/>
    </source>
</evidence>
<sequence>MGYQVVDPETVTPVDGRPCELRRLSAATELSNIAINKFHAEPGEQLPLAYHYHESQQEAFYILHGTLSVETPTQIVTVETGELPTVDTESPQRSYNSRDAEEDVVALAVGAPAVDGDVVAYDPETGS</sequence>
<dbReference type="KEGG" id="hwc:Hqrw_1043"/>
<dbReference type="InterPro" id="IPR013096">
    <property type="entry name" value="Cupin_2"/>
</dbReference>
<evidence type="ECO:0000259" key="1">
    <source>
        <dbReference type="Pfam" id="PF07883"/>
    </source>
</evidence>
<proteinExistence type="predicted"/>
<dbReference type="Proteomes" id="UP000007954">
    <property type="component" value="Chromosome"/>
</dbReference>
<feature type="domain" description="Cupin type-2" evidence="1">
    <location>
        <begin position="38"/>
        <end position="99"/>
    </location>
</feature>
<dbReference type="RefSeq" id="WP_014554980.1">
    <property type="nucleotide sequence ID" value="NC_017459.1"/>
</dbReference>
<evidence type="ECO:0000313" key="3">
    <source>
        <dbReference type="Proteomes" id="UP000007954"/>
    </source>
</evidence>
<organism evidence="2 3">
    <name type="scientific">Haloquadratum walsbyi (strain DSM 16854 / JCM 12705 / C23)</name>
    <dbReference type="NCBI Taxonomy" id="768065"/>
    <lineage>
        <taxon>Archaea</taxon>
        <taxon>Methanobacteriati</taxon>
        <taxon>Methanobacteriota</taxon>
        <taxon>Stenosarchaea group</taxon>
        <taxon>Halobacteria</taxon>
        <taxon>Halobacteriales</taxon>
        <taxon>Haloferacaceae</taxon>
        <taxon>Haloquadratum</taxon>
    </lineage>
</organism>
<dbReference type="GeneID" id="12445648"/>
<dbReference type="EMBL" id="FR746099">
    <property type="protein sequence ID" value="CCC39023.1"/>
    <property type="molecule type" value="Genomic_DNA"/>
</dbReference>
<gene>
    <name evidence="2" type="ordered locus">Hqrw_1043</name>
</gene>